<dbReference type="Proteomes" id="UP000660110">
    <property type="component" value="Unassembled WGS sequence"/>
</dbReference>
<feature type="domain" description="Calcineurin-like phosphoesterase" evidence="2">
    <location>
        <begin position="4"/>
        <end position="202"/>
    </location>
</feature>
<name>A0A917B166_HALAA</name>
<dbReference type="AlphaFoldDB" id="A0A917B166"/>
<evidence type="ECO:0000256" key="1">
    <source>
        <dbReference type="ARBA" id="ARBA00022801"/>
    </source>
</evidence>
<dbReference type="SUPFAM" id="SSF56300">
    <property type="entry name" value="Metallo-dependent phosphatases"/>
    <property type="match status" value="1"/>
</dbReference>
<sequence>MALLKFIHSADLHLDSPFKGKNQLPDKLKEKLRTSTFKAYERLIQQAIHHQVDFVLLVGDLFNEEVRSLKAQVKLREGFDRLKQYGIQVYISYGNHDYIMGAHYPIAYPENVHIFEEEEVKVLPFYKDHTLLANIYGFSYEQRAVTKKMTPFYMKEGDAAFHIGMLHGSLETQTEHDVYAPFSMQDLYRTSIDYWALGHIHKRQILSDDPPVIYPGNIQGRSHKESGEKGCYLVEWKGEAFSYQFLPLHSFTYEQVTVECDSITHAQQLEEALERAKAMLTSDDAVMLKVMIKSSHGMLKKWKAAGLVDEWRELVNDRETLDGPWVWIDQVQIEDVSTWNEEELRNSSHFAGEFLRNLDEMTEDEFYDFIGPLFSHRRASKWLDQLTDTDKRELKEAAKEMVLQQIVTGEEE</sequence>
<keyword evidence="4" id="KW-1185">Reference proteome</keyword>
<accession>A0A917B166</accession>
<gene>
    <name evidence="3" type="ORF">GCM10010954_13400</name>
</gene>
<dbReference type="InterPro" id="IPR029052">
    <property type="entry name" value="Metallo-depent_PP-like"/>
</dbReference>
<dbReference type="EMBL" id="BMEL01000001">
    <property type="protein sequence ID" value="GGF16101.1"/>
    <property type="molecule type" value="Genomic_DNA"/>
</dbReference>
<dbReference type="InterPro" id="IPR050535">
    <property type="entry name" value="DNA_Repair-Maintenance_Comp"/>
</dbReference>
<proteinExistence type="predicted"/>
<dbReference type="PANTHER" id="PTHR30337">
    <property type="entry name" value="COMPONENT OF ATP-DEPENDENT DSDNA EXONUCLEASE"/>
    <property type="match status" value="1"/>
</dbReference>
<dbReference type="PANTHER" id="PTHR30337:SF7">
    <property type="entry name" value="PHOSPHOESTERASE"/>
    <property type="match status" value="1"/>
</dbReference>
<keyword evidence="3" id="KW-0540">Nuclease</keyword>
<organism evidence="3 4">
    <name type="scientific">Halobacillus andaensis</name>
    <dbReference type="NCBI Taxonomy" id="1176239"/>
    <lineage>
        <taxon>Bacteria</taxon>
        <taxon>Bacillati</taxon>
        <taxon>Bacillota</taxon>
        <taxon>Bacilli</taxon>
        <taxon>Bacillales</taxon>
        <taxon>Bacillaceae</taxon>
        <taxon>Halobacillus</taxon>
    </lineage>
</organism>
<dbReference type="InterPro" id="IPR004843">
    <property type="entry name" value="Calcineurin-like_PHP"/>
</dbReference>
<protein>
    <submittedName>
        <fullName evidence="3">DNA repair exonuclease</fullName>
    </submittedName>
</protein>
<keyword evidence="1" id="KW-0378">Hydrolase</keyword>
<reference evidence="3" key="1">
    <citation type="journal article" date="2014" name="Int. J. Syst. Evol. Microbiol.">
        <title>Complete genome sequence of Corynebacterium casei LMG S-19264T (=DSM 44701T), isolated from a smear-ripened cheese.</title>
        <authorList>
            <consortium name="US DOE Joint Genome Institute (JGI-PGF)"/>
            <person name="Walter F."/>
            <person name="Albersmeier A."/>
            <person name="Kalinowski J."/>
            <person name="Ruckert C."/>
        </authorList>
    </citation>
    <scope>NUCLEOTIDE SEQUENCE</scope>
    <source>
        <strain evidence="3">CGMCC 1.12153</strain>
    </source>
</reference>
<evidence type="ECO:0000313" key="3">
    <source>
        <dbReference type="EMBL" id="GGF16101.1"/>
    </source>
</evidence>
<comment type="caution">
    <text evidence="3">The sequence shown here is derived from an EMBL/GenBank/DDBJ whole genome shotgun (WGS) entry which is preliminary data.</text>
</comment>
<keyword evidence="3" id="KW-0269">Exonuclease</keyword>
<evidence type="ECO:0000313" key="4">
    <source>
        <dbReference type="Proteomes" id="UP000660110"/>
    </source>
</evidence>
<dbReference type="RefSeq" id="WP_188376663.1">
    <property type="nucleotide sequence ID" value="NZ_BMEL01000001.1"/>
</dbReference>
<dbReference type="PIRSF" id="PIRSF033091">
    <property type="entry name" value="Pesterase_YhaO"/>
    <property type="match status" value="1"/>
</dbReference>
<reference evidence="3" key="2">
    <citation type="submission" date="2020-09" db="EMBL/GenBank/DDBJ databases">
        <authorList>
            <person name="Sun Q."/>
            <person name="Zhou Y."/>
        </authorList>
    </citation>
    <scope>NUCLEOTIDE SEQUENCE</scope>
    <source>
        <strain evidence="3">CGMCC 1.12153</strain>
    </source>
</reference>
<dbReference type="Pfam" id="PF00149">
    <property type="entry name" value="Metallophos"/>
    <property type="match status" value="1"/>
</dbReference>
<dbReference type="InterPro" id="IPR041796">
    <property type="entry name" value="Mre11_N"/>
</dbReference>
<dbReference type="CDD" id="cd00840">
    <property type="entry name" value="MPP_Mre11_N"/>
    <property type="match status" value="1"/>
</dbReference>
<dbReference type="InterPro" id="IPR014576">
    <property type="entry name" value="Pesterase_YhaO"/>
</dbReference>
<evidence type="ECO:0000259" key="2">
    <source>
        <dbReference type="Pfam" id="PF00149"/>
    </source>
</evidence>
<dbReference type="Gene3D" id="3.60.21.10">
    <property type="match status" value="1"/>
</dbReference>
<dbReference type="GO" id="GO:0004527">
    <property type="term" value="F:exonuclease activity"/>
    <property type="evidence" value="ECO:0007669"/>
    <property type="project" value="UniProtKB-KW"/>
</dbReference>